<sequence length="222" mass="24210">MINIRGVSLVYNQNKQNEFCALKNINLDINDGELVILKGISGSGKSTLLSLIALLQKPTSGEILIDGTNIAKLPDAFCSELRHKRLGLVFQNFNLIDGLSVYENLLAPFALTNFKASVRDEMIKKALSLANIAHKKDENVSNLSGGERQRCAVARALSMDANIILADEPTANLDRDNARAFLGLLESFKALKKSVIVATHDSIFDELSATDRVVSLQNGEIV</sequence>
<dbReference type="InterPro" id="IPR027417">
    <property type="entry name" value="P-loop_NTPase"/>
</dbReference>
<reference evidence="6" key="1">
    <citation type="submission" date="2015-08" db="EMBL/GenBank/DDBJ databases">
        <title>Comparative genomics of the Campylobacter concisus group.</title>
        <authorList>
            <person name="Miller W.G."/>
            <person name="Yee E."/>
            <person name="Chapman M.H."/>
            <person name="Huynh S."/>
            <person name="Bono J.L."/>
            <person name="On S.L.W."/>
            <person name="St Leger J."/>
            <person name="Foster G."/>
            <person name="Parker C.T."/>
        </authorList>
    </citation>
    <scope>NUCLEOTIDE SEQUENCE [LARGE SCALE GENOMIC DNA]</scope>
    <source>
        <strain evidence="6">ATCC 33237</strain>
    </source>
</reference>
<dbReference type="SMART" id="SM00382">
    <property type="entry name" value="AAA"/>
    <property type="match status" value="1"/>
</dbReference>
<dbReference type="AlphaFoldDB" id="A0A0M3V2X4"/>
<dbReference type="Pfam" id="PF00005">
    <property type="entry name" value="ABC_tran"/>
    <property type="match status" value="1"/>
</dbReference>
<evidence type="ECO:0000313" key="6">
    <source>
        <dbReference type="Proteomes" id="UP000066049"/>
    </source>
</evidence>
<name>A0A0M3V2X4_9BACT</name>
<evidence type="ECO:0000256" key="2">
    <source>
        <dbReference type="ARBA" id="ARBA00022741"/>
    </source>
</evidence>
<evidence type="ECO:0000256" key="1">
    <source>
        <dbReference type="ARBA" id="ARBA00022448"/>
    </source>
</evidence>
<dbReference type="InterPro" id="IPR015854">
    <property type="entry name" value="ABC_transpr_LolD-like"/>
</dbReference>
<dbReference type="Gene3D" id="3.40.50.300">
    <property type="entry name" value="P-loop containing nucleotide triphosphate hydrolases"/>
    <property type="match status" value="1"/>
</dbReference>
<dbReference type="GO" id="GO:0005524">
    <property type="term" value="F:ATP binding"/>
    <property type="evidence" value="ECO:0007669"/>
    <property type="project" value="UniProtKB-KW"/>
</dbReference>
<dbReference type="InterPro" id="IPR017911">
    <property type="entry name" value="MacB-like_ATP-bd"/>
</dbReference>
<dbReference type="SUPFAM" id="SSF52540">
    <property type="entry name" value="P-loop containing nucleoside triphosphate hydrolases"/>
    <property type="match status" value="1"/>
</dbReference>
<feature type="domain" description="ABC transporter" evidence="4">
    <location>
        <begin position="4"/>
        <end position="222"/>
    </location>
</feature>
<keyword evidence="3 5" id="KW-0067">ATP-binding</keyword>
<dbReference type="KEGG" id="ccoc:CCON33237_1829"/>
<protein>
    <submittedName>
        <fullName evidence="5">ABC transporter, ATP-binding protein</fullName>
    </submittedName>
</protein>
<dbReference type="GO" id="GO:0016887">
    <property type="term" value="F:ATP hydrolysis activity"/>
    <property type="evidence" value="ECO:0007669"/>
    <property type="project" value="InterPro"/>
</dbReference>
<dbReference type="PANTHER" id="PTHR24220">
    <property type="entry name" value="IMPORT ATP-BINDING PROTEIN"/>
    <property type="match status" value="1"/>
</dbReference>
<keyword evidence="2" id="KW-0547">Nucleotide-binding</keyword>
<dbReference type="PROSITE" id="PS50893">
    <property type="entry name" value="ABC_TRANSPORTER_2"/>
    <property type="match status" value="1"/>
</dbReference>
<dbReference type="GO" id="GO:0022857">
    <property type="term" value="F:transmembrane transporter activity"/>
    <property type="evidence" value="ECO:0007669"/>
    <property type="project" value="TreeGrafter"/>
</dbReference>
<evidence type="ECO:0000259" key="4">
    <source>
        <dbReference type="PROSITE" id="PS50893"/>
    </source>
</evidence>
<dbReference type="GeneID" id="28663506"/>
<organism evidence="5 6">
    <name type="scientific">Campylobacter concisus</name>
    <dbReference type="NCBI Taxonomy" id="199"/>
    <lineage>
        <taxon>Bacteria</taxon>
        <taxon>Pseudomonadati</taxon>
        <taxon>Campylobacterota</taxon>
        <taxon>Epsilonproteobacteria</taxon>
        <taxon>Campylobacterales</taxon>
        <taxon>Campylobacteraceae</taxon>
        <taxon>Campylobacter</taxon>
    </lineage>
</organism>
<dbReference type="InterPro" id="IPR003439">
    <property type="entry name" value="ABC_transporter-like_ATP-bd"/>
</dbReference>
<gene>
    <name evidence="5" type="ORF">CCON33237_1829</name>
</gene>
<accession>A0A0M3V2X4</accession>
<dbReference type="InterPro" id="IPR003593">
    <property type="entry name" value="AAA+_ATPase"/>
</dbReference>
<dbReference type="EMBL" id="CP012541">
    <property type="protein sequence ID" value="ALF48462.1"/>
    <property type="molecule type" value="Genomic_DNA"/>
</dbReference>
<dbReference type="PATRIC" id="fig|199.248.peg.1887"/>
<dbReference type="RefSeq" id="WP_054197336.1">
    <property type="nucleotide sequence ID" value="NZ_CABMKQ010000046.1"/>
</dbReference>
<evidence type="ECO:0000313" key="5">
    <source>
        <dbReference type="EMBL" id="ALF48462.1"/>
    </source>
</evidence>
<proteinExistence type="predicted"/>
<dbReference type="CDD" id="cd03255">
    <property type="entry name" value="ABC_MJ0796_LolCDE_FtsE"/>
    <property type="match status" value="1"/>
</dbReference>
<dbReference type="Proteomes" id="UP000066049">
    <property type="component" value="Chromosome"/>
</dbReference>
<evidence type="ECO:0000256" key="3">
    <source>
        <dbReference type="ARBA" id="ARBA00022840"/>
    </source>
</evidence>
<keyword evidence="1" id="KW-0813">Transport</keyword>
<dbReference type="GO" id="GO:0005886">
    <property type="term" value="C:plasma membrane"/>
    <property type="evidence" value="ECO:0007669"/>
    <property type="project" value="TreeGrafter"/>
</dbReference>